<proteinExistence type="predicted"/>
<dbReference type="AlphaFoldDB" id="A0A1J1HGI2"/>
<organism evidence="1 2">
    <name type="scientific">Clunio marinus</name>
    <dbReference type="NCBI Taxonomy" id="568069"/>
    <lineage>
        <taxon>Eukaryota</taxon>
        <taxon>Metazoa</taxon>
        <taxon>Ecdysozoa</taxon>
        <taxon>Arthropoda</taxon>
        <taxon>Hexapoda</taxon>
        <taxon>Insecta</taxon>
        <taxon>Pterygota</taxon>
        <taxon>Neoptera</taxon>
        <taxon>Endopterygota</taxon>
        <taxon>Diptera</taxon>
        <taxon>Nematocera</taxon>
        <taxon>Chironomoidea</taxon>
        <taxon>Chironomidae</taxon>
        <taxon>Clunio</taxon>
    </lineage>
</organism>
<evidence type="ECO:0000313" key="2">
    <source>
        <dbReference type="Proteomes" id="UP000183832"/>
    </source>
</evidence>
<keyword evidence="2" id="KW-1185">Reference proteome</keyword>
<accession>A0A1J1HGI2</accession>
<dbReference type="Proteomes" id="UP000183832">
    <property type="component" value="Unassembled WGS sequence"/>
</dbReference>
<evidence type="ECO:0000313" key="1">
    <source>
        <dbReference type="EMBL" id="CRK87128.1"/>
    </source>
</evidence>
<gene>
    <name evidence="1" type="ORF">CLUMA_CG000937</name>
</gene>
<dbReference type="EMBL" id="CVRI01000004">
    <property type="protein sequence ID" value="CRK87128.1"/>
    <property type="molecule type" value="Genomic_DNA"/>
</dbReference>
<sequence>MKSDATSITGWRMNRIMLVACLMDFNTLIFIQHQTHSFWALHRIFEAGYLNRLFFRRLTNMENNSGVVIIFPTITDELC</sequence>
<protein>
    <submittedName>
        <fullName evidence="1">CLUMA_CG000937, isoform A</fullName>
    </submittedName>
</protein>
<reference evidence="1 2" key="1">
    <citation type="submission" date="2015-04" db="EMBL/GenBank/DDBJ databases">
        <authorList>
            <person name="Syromyatnikov M.Y."/>
            <person name="Popov V.N."/>
        </authorList>
    </citation>
    <scope>NUCLEOTIDE SEQUENCE [LARGE SCALE GENOMIC DNA]</scope>
</reference>
<name>A0A1J1HGI2_9DIPT</name>